<evidence type="ECO:0000313" key="2">
    <source>
        <dbReference type="Proteomes" id="UP000199494"/>
    </source>
</evidence>
<dbReference type="Pfam" id="PF04672">
    <property type="entry name" value="Methyltransf_19"/>
    <property type="match status" value="1"/>
</dbReference>
<reference evidence="1 2" key="1">
    <citation type="submission" date="2016-10" db="EMBL/GenBank/DDBJ databases">
        <authorList>
            <person name="de Groot N.N."/>
        </authorList>
    </citation>
    <scope>NUCLEOTIDE SEQUENCE [LARGE SCALE GENOMIC DNA]</scope>
    <source>
        <strain evidence="1 2">CGMCC 4.5506</strain>
    </source>
</reference>
<dbReference type="InterPro" id="IPR006764">
    <property type="entry name" value="SAM_dep_MeTrfase_SAV2177_type"/>
</dbReference>
<name>A0A222VPI7_9PSEU</name>
<protein>
    <submittedName>
        <fullName evidence="1">S-adenosyl methyltransferase</fullName>
    </submittedName>
</protein>
<dbReference type="RefSeq" id="WP_091797203.1">
    <property type="nucleotide sequence ID" value="NZ_CP016353.1"/>
</dbReference>
<dbReference type="SUPFAM" id="SSF53335">
    <property type="entry name" value="S-adenosyl-L-methionine-dependent methyltransferases"/>
    <property type="match status" value="1"/>
</dbReference>
<dbReference type="STRING" id="530584.SAMN05421630_101828"/>
<dbReference type="OrthoDB" id="5175904at2"/>
<keyword evidence="1" id="KW-0489">Methyltransferase</keyword>
<dbReference type="Gene3D" id="3.40.50.150">
    <property type="entry name" value="Vaccinia Virus protein VP39"/>
    <property type="match status" value="1"/>
</dbReference>
<dbReference type="GO" id="GO:0032259">
    <property type="term" value="P:methylation"/>
    <property type="evidence" value="ECO:0007669"/>
    <property type="project" value="UniProtKB-KW"/>
</dbReference>
<dbReference type="Proteomes" id="UP000199494">
    <property type="component" value="Unassembled WGS sequence"/>
</dbReference>
<dbReference type="KEGG" id="pmad:BAY61_12250"/>
<organism evidence="1 2">
    <name type="scientific">Prauserella marina</name>
    <dbReference type="NCBI Taxonomy" id="530584"/>
    <lineage>
        <taxon>Bacteria</taxon>
        <taxon>Bacillati</taxon>
        <taxon>Actinomycetota</taxon>
        <taxon>Actinomycetes</taxon>
        <taxon>Pseudonocardiales</taxon>
        <taxon>Pseudonocardiaceae</taxon>
        <taxon>Prauserella</taxon>
    </lineage>
</organism>
<dbReference type="EMBL" id="FMZE01000001">
    <property type="protein sequence ID" value="SDC21141.1"/>
    <property type="molecule type" value="Genomic_DNA"/>
</dbReference>
<sequence>MPHDEFSSSRQAIARVVDTTSASIARVYDAMLDGKDNYAVDREVRSQLIAVAPDIQTMTRDNREWLIRVSRFLASEVGLDQFLDLGSGLPSAENTHQVVQRLNLNARVVYVDNDPVVQAHGRALLEENDFTFFSPADLTRPSELLADPVVRKHIDFDEPLALYQISTLHHVPDDQRPHDIMAELVDALPSGSYIALSHFYDPADGSELSALAKKLEEVLLSGPMGSGRFRTRTEIEEFFADLELVSPGLVLPCDWWPDGPKTKPKLDVQQLILAGLARKP</sequence>
<dbReference type="AlphaFoldDB" id="A0A222VPI7"/>
<dbReference type="InterPro" id="IPR029063">
    <property type="entry name" value="SAM-dependent_MTases_sf"/>
</dbReference>
<dbReference type="PIRSF" id="PIRSF017393">
    <property type="entry name" value="MTase_SAV2177"/>
    <property type="match status" value="1"/>
</dbReference>
<keyword evidence="1" id="KW-0808">Transferase</keyword>
<proteinExistence type="predicted"/>
<dbReference type="GO" id="GO:0008168">
    <property type="term" value="F:methyltransferase activity"/>
    <property type="evidence" value="ECO:0007669"/>
    <property type="project" value="UniProtKB-KW"/>
</dbReference>
<keyword evidence="2" id="KW-1185">Reference proteome</keyword>
<gene>
    <name evidence="1" type="ORF">SAMN05421630_101828</name>
</gene>
<accession>A0A222VPI7</accession>
<evidence type="ECO:0000313" key="1">
    <source>
        <dbReference type="EMBL" id="SDC21141.1"/>
    </source>
</evidence>